<keyword evidence="4" id="KW-1185">Reference proteome</keyword>
<feature type="region of interest" description="Disordered" evidence="1">
    <location>
        <begin position="352"/>
        <end position="406"/>
    </location>
</feature>
<dbReference type="VEuPathDB" id="TriTrypDB:TEOVI_000613300"/>
<feature type="compositionally biased region" description="Gly residues" evidence="1">
    <location>
        <begin position="710"/>
        <end position="719"/>
    </location>
</feature>
<gene>
    <name evidence="3" type="ORF">TEOVI_000613300</name>
</gene>
<dbReference type="InterPro" id="IPR007557">
    <property type="entry name" value="PSP1_C"/>
</dbReference>
<feature type="compositionally biased region" description="Polar residues" evidence="1">
    <location>
        <begin position="44"/>
        <end position="74"/>
    </location>
</feature>
<proteinExistence type="predicted"/>
<feature type="region of interest" description="Disordered" evidence="1">
    <location>
        <begin position="657"/>
        <end position="740"/>
    </location>
</feature>
<dbReference type="PANTHER" id="PTHR43830:SF16">
    <property type="entry name" value="PSP1 C-TERMINAL DOMAIN-CONTAINING PROTEIN"/>
    <property type="match status" value="1"/>
</dbReference>
<dbReference type="InterPro" id="IPR047767">
    <property type="entry name" value="PSP1-like"/>
</dbReference>
<name>A0A1G4I944_TRYEQ</name>
<feature type="compositionally biased region" description="Low complexity" evidence="1">
    <location>
        <begin position="360"/>
        <end position="374"/>
    </location>
</feature>
<accession>A0A1G4I944</accession>
<feature type="compositionally biased region" description="Gly residues" evidence="1">
    <location>
        <begin position="462"/>
        <end position="472"/>
    </location>
</feature>
<protein>
    <submittedName>
        <fullName evidence="3">Cell cycle sequence binding phosphoprotein (RBP33), putative</fullName>
    </submittedName>
</protein>
<reference evidence="3" key="1">
    <citation type="submission" date="2016-09" db="EMBL/GenBank/DDBJ databases">
        <authorList>
            <person name="Hebert L."/>
            <person name="Moumen B."/>
        </authorList>
    </citation>
    <scope>NUCLEOTIDE SEQUENCE [LARGE SCALE GENOMIC DNA]</scope>
    <source>
        <strain evidence="3">OVI</strain>
    </source>
</reference>
<dbReference type="NCBIfam" id="NF041131">
    <property type="entry name" value="RicT_YaaT_fam"/>
    <property type="match status" value="1"/>
</dbReference>
<dbReference type="RefSeq" id="XP_067079781.1">
    <property type="nucleotide sequence ID" value="XM_067223680.1"/>
</dbReference>
<feature type="compositionally biased region" description="Low complexity" evidence="1">
    <location>
        <begin position="692"/>
        <end position="701"/>
    </location>
</feature>
<dbReference type="GeneID" id="92380072"/>
<sequence>MSGSADILDGFFVGPEISSQGGGGSALWGSEQHQQHPDLRRQRQQLSNALQPHTPDNSVDVATTTSICSSTPNNGDKDISGLPGSRGEVDYKEAGGVAVVNLGMNGGIDRTGGVNQNSSSDVSNGNNNVNYVRVGVEPSISPVPSGTASNEAFAPLGSRYIPDVGQRLPHQVLHHQQPNIPVQLGPASLPKVDRVNEAGVPSTPALPRGDGMLDQLLSRLGESKIMATLLLMQTMHSSPQGSPAVAILDRVVATLEESITNITQSRDLLSPPTTNGGVPFHGMPNDVLLDPLHAPPLQAQPQHQQFQPNGGDMPYFPGPSAPGRYNDRAIWFPPQMPGSNGDGGNLMETGCPTVTVGAMHQPHPSPSQKQQNQKNQRRHRQQPHAPAVQGQRPFDSGMLPSNQMAPYINGGGPAAGAAYNNSNAPLLDMGDDSLPAYDTSADSGAALVDGSRGNHTGSSNNGVGGGVLGQGGDEIIRGPPHRPSELQLPPGSEEVESFLAFVEFKRGRIRKYECRIDIFPGQYVIVDGDRGRDCGLVVQTVKCKPDGNAAVCCMDGCNVNSDKIKLEKGRVLGVATTEEIDYIHHTMQRAERIALETCRKVCDDMGIRINLLDCEYQFDMEKVSFYFNSEHSVDFRPLVRELYRTFRVRIWMENTNPRVKNSMPTGGSGGGRRGSIKNSNNNNGDDSDGIGDDVSVLSDVADAVKRHEGGNGASGPNGGGKRRGCQRGFQRQKQAKRSSS</sequence>
<dbReference type="Pfam" id="PF04468">
    <property type="entry name" value="PSP1"/>
    <property type="match status" value="1"/>
</dbReference>
<dbReference type="Proteomes" id="UP000195570">
    <property type="component" value="Unassembled WGS sequence"/>
</dbReference>
<feature type="domain" description="PSP1 C-terminal" evidence="2">
    <location>
        <begin position="569"/>
        <end position="655"/>
    </location>
</feature>
<evidence type="ECO:0000259" key="2">
    <source>
        <dbReference type="PROSITE" id="PS51411"/>
    </source>
</evidence>
<evidence type="ECO:0000256" key="1">
    <source>
        <dbReference type="SAM" id="MobiDB-lite"/>
    </source>
</evidence>
<dbReference type="GO" id="GO:0005737">
    <property type="term" value="C:cytoplasm"/>
    <property type="evidence" value="ECO:0007669"/>
    <property type="project" value="TreeGrafter"/>
</dbReference>
<organism evidence="3 4">
    <name type="scientific">Trypanosoma equiperdum</name>
    <dbReference type="NCBI Taxonomy" id="5694"/>
    <lineage>
        <taxon>Eukaryota</taxon>
        <taxon>Discoba</taxon>
        <taxon>Euglenozoa</taxon>
        <taxon>Kinetoplastea</taxon>
        <taxon>Metakinetoplastina</taxon>
        <taxon>Trypanosomatida</taxon>
        <taxon>Trypanosomatidae</taxon>
        <taxon>Trypanosoma</taxon>
    </lineage>
</organism>
<comment type="caution">
    <text evidence="3">The sequence shown here is derived from an EMBL/GenBank/DDBJ whole genome shotgun (WGS) entry which is preliminary data.</text>
</comment>
<feature type="region of interest" description="Disordered" evidence="1">
    <location>
        <begin position="14"/>
        <end position="87"/>
    </location>
</feature>
<evidence type="ECO:0000313" key="3">
    <source>
        <dbReference type="EMBL" id="SCU68659.1"/>
    </source>
</evidence>
<dbReference type="AlphaFoldDB" id="A0A1G4I944"/>
<dbReference type="PROSITE" id="PS51411">
    <property type="entry name" value="PSP1_C"/>
    <property type="match status" value="1"/>
</dbReference>
<feature type="region of interest" description="Disordered" evidence="1">
    <location>
        <begin position="445"/>
        <end position="490"/>
    </location>
</feature>
<evidence type="ECO:0000313" key="4">
    <source>
        <dbReference type="Proteomes" id="UP000195570"/>
    </source>
</evidence>
<dbReference type="PANTHER" id="PTHR43830">
    <property type="entry name" value="PROTEIN PSP1"/>
    <property type="match status" value="1"/>
</dbReference>
<dbReference type="EMBL" id="CZPT02001031">
    <property type="protein sequence ID" value="SCU68659.1"/>
    <property type="molecule type" value="Genomic_DNA"/>
</dbReference>